<evidence type="ECO:0000256" key="1">
    <source>
        <dbReference type="SAM" id="MobiDB-lite"/>
    </source>
</evidence>
<proteinExistence type="predicted"/>
<keyword evidence="3" id="KW-1185">Reference proteome</keyword>
<dbReference type="OrthoDB" id="10638593at2759"/>
<dbReference type="AlphaFoldDB" id="A0A1Z5JNZ9"/>
<feature type="region of interest" description="Disordered" evidence="1">
    <location>
        <begin position="58"/>
        <end position="88"/>
    </location>
</feature>
<dbReference type="InParanoid" id="A0A1Z5JNZ9"/>
<evidence type="ECO:0000313" key="2">
    <source>
        <dbReference type="EMBL" id="GAX15724.1"/>
    </source>
</evidence>
<evidence type="ECO:0000313" key="3">
    <source>
        <dbReference type="Proteomes" id="UP000198406"/>
    </source>
</evidence>
<protein>
    <submittedName>
        <fullName evidence="2">Uncharacterized protein</fullName>
    </submittedName>
</protein>
<gene>
    <name evidence="2" type="ORF">FisN_3Hu198</name>
</gene>
<feature type="compositionally biased region" description="Basic and acidic residues" evidence="1">
    <location>
        <begin position="69"/>
        <end position="81"/>
    </location>
</feature>
<dbReference type="EMBL" id="BDSP01000095">
    <property type="protein sequence ID" value="GAX15724.1"/>
    <property type="molecule type" value="Genomic_DNA"/>
</dbReference>
<name>A0A1Z5JNZ9_FISSO</name>
<organism evidence="2 3">
    <name type="scientific">Fistulifera solaris</name>
    <name type="common">Oleaginous diatom</name>
    <dbReference type="NCBI Taxonomy" id="1519565"/>
    <lineage>
        <taxon>Eukaryota</taxon>
        <taxon>Sar</taxon>
        <taxon>Stramenopiles</taxon>
        <taxon>Ochrophyta</taxon>
        <taxon>Bacillariophyta</taxon>
        <taxon>Bacillariophyceae</taxon>
        <taxon>Bacillariophycidae</taxon>
        <taxon>Naviculales</taxon>
        <taxon>Naviculaceae</taxon>
        <taxon>Fistulifera</taxon>
    </lineage>
</organism>
<comment type="caution">
    <text evidence="2">The sequence shown here is derived from an EMBL/GenBank/DDBJ whole genome shotgun (WGS) entry which is preliminary data.</text>
</comment>
<dbReference type="Proteomes" id="UP000198406">
    <property type="component" value="Unassembled WGS sequence"/>
</dbReference>
<sequence>MSFRYKNILRDQYSQFAKLSAARFYPCGTTITTSKRRLTAPSPRFWVPPAYQGGLRTSKAYEQRTGSKKSRDIKGRNEKGRPSSFKVKKKRNTEDAAALLTNDFEEKKARFAETCSNLLLFSRRYKEHLANGSVSAIDKNIDMPSTSITFLTKQLKDAFHDIHSTETTLTWNHIISTELIFREIAAALQEAIVLPTLLAKEERSLMKRKEYADLAEFALSSLLSLRSERALLVKSVYHWSSKVTPPYHRKQTKSSSIKAWVATLFETAARDIPEAGPYTQALQMSGSFAHEDHSLGVSQSMFLAVMETIVSTIPSFRLDSMTLDPHVEPENVHQTLDRLVNLLDKLPSPDSEHGELFAFVMSIFASVGTLESARNSFDYYRRYSHIVPFSLVLNVYCEAARREEDHELSNVIADECFNLVQQEWDESLPEEPLDGVNHLCLALESVFLARGVTEIDMCDRVETLVRRVLASGEYDNILSNAKTQNVVLPPEGPTIHLLDCLIKVLGNCQEEQRIRRAQKLLDYLLYYTGWGGATPSFPSTDACNQLLDGLCWLHRGKPQAVHQEIKKNDLEYSSSLLKFMQTTGKRCCWPTDSTFQSIFRLLSSVAPDDLGEQAEYLLSNMEMRNPISSDPIHISLAMYHRVIGCWVEVANKKRTTGNAFERCMFLLEQMEIQSMPLLLTEKEIRTASVKGLYHTELQPTVRTYKLILGIFQTEANNVGGEISENTEQLFFALVDSINLRGILASEPSLRKRVRNCVQLIARESEEKHRVQALLEDLK</sequence>
<accession>A0A1Z5JNZ9</accession>
<reference evidence="2 3" key="1">
    <citation type="journal article" date="2015" name="Plant Cell">
        <title>Oil accumulation by the oleaginous diatom Fistulifera solaris as revealed by the genome and transcriptome.</title>
        <authorList>
            <person name="Tanaka T."/>
            <person name="Maeda Y."/>
            <person name="Veluchamy A."/>
            <person name="Tanaka M."/>
            <person name="Abida H."/>
            <person name="Marechal E."/>
            <person name="Bowler C."/>
            <person name="Muto M."/>
            <person name="Sunaga Y."/>
            <person name="Tanaka M."/>
            <person name="Yoshino T."/>
            <person name="Taniguchi T."/>
            <person name="Fukuda Y."/>
            <person name="Nemoto M."/>
            <person name="Matsumoto M."/>
            <person name="Wong P.S."/>
            <person name="Aburatani S."/>
            <person name="Fujibuchi W."/>
        </authorList>
    </citation>
    <scope>NUCLEOTIDE SEQUENCE [LARGE SCALE GENOMIC DNA]</scope>
    <source>
        <strain evidence="2 3">JPCC DA0580</strain>
    </source>
</reference>